<dbReference type="EMBL" id="LCAV01000002">
    <property type="protein sequence ID" value="KKR99911.1"/>
    <property type="molecule type" value="Genomic_DNA"/>
</dbReference>
<gene>
    <name evidence="2" type="ORF">UU49_C0002G0025</name>
</gene>
<dbReference type="Gene3D" id="2.60.40.10">
    <property type="entry name" value="Immunoglobulins"/>
    <property type="match status" value="1"/>
</dbReference>
<organism evidence="2 3">
    <name type="scientific">Candidatus Magasanikbacteria bacterium GW2011_GWC2_41_17</name>
    <dbReference type="NCBI Taxonomy" id="1619048"/>
    <lineage>
        <taxon>Bacteria</taxon>
        <taxon>Candidatus Magasanikiibacteriota</taxon>
    </lineage>
</organism>
<evidence type="ECO:0000313" key="3">
    <source>
        <dbReference type="Proteomes" id="UP000034108"/>
    </source>
</evidence>
<name>A0A0G0VJX4_9BACT</name>
<keyword evidence="1" id="KW-0472">Membrane</keyword>
<dbReference type="STRING" id="1619048.UU49_C0002G0025"/>
<dbReference type="Proteomes" id="UP000034108">
    <property type="component" value="Unassembled WGS sequence"/>
</dbReference>
<protein>
    <submittedName>
        <fullName evidence="2">Uncharacterized protein</fullName>
    </submittedName>
</protein>
<accession>A0A0G0VJX4</accession>
<feature type="transmembrane region" description="Helical" evidence="1">
    <location>
        <begin position="13"/>
        <end position="32"/>
    </location>
</feature>
<comment type="caution">
    <text evidence="2">The sequence shown here is derived from an EMBL/GenBank/DDBJ whole genome shotgun (WGS) entry which is preliminary data.</text>
</comment>
<proteinExistence type="predicted"/>
<dbReference type="AlphaFoldDB" id="A0A0G0VJX4"/>
<keyword evidence="1" id="KW-0812">Transmembrane</keyword>
<sequence>MAPWVLQKDIPSILRRAAALTVVAGLLIYLGINLAGTFSTPPLDLETPIDNSVSAAPNLLVKGITNPETRVQINGHEVISNIKGFFEEPIILNPGLNVIVVRAIKKYGQSTTLIRNVILKEPKDISLK</sequence>
<dbReference type="InterPro" id="IPR013783">
    <property type="entry name" value="Ig-like_fold"/>
</dbReference>
<keyword evidence="1" id="KW-1133">Transmembrane helix</keyword>
<evidence type="ECO:0000256" key="1">
    <source>
        <dbReference type="SAM" id="Phobius"/>
    </source>
</evidence>
<reference evidence="2 3" key="1">
    <citation type="journal article" date="2015" name="Nature">
        <title>rRNA introns, odd ribosomes, and small enigmatic genomes across a large radiation of phyla.</title>
        <authorList>
            <person name="Brown C.T."/>
            <person name="Hug L.A."/>
            <person name="Thomas B.C."/>
            <person name="Sharon I."/>
            <person name="Castelle C.J."/>
            <person name="Singh A."/>
            <person name="Wilkins M.J."/>
            <person name="Williams K.H."/>
            <person name="Banfield J.F."/>
        </authorList>
    </citation>
    <scope>NUCLEOTIDE SEQUENCE [LARGE SCALE GENOMIC DNA]</scope>
</reference>
<evidence type="ECO:0000313" key="2">
    <source>
        <dbReference type="EMBL" id="KKR99911.1"/>
    </source>
</evidence>
<dbReference type="Pfam" id="PF09136">
    <property type="entry name" value="Glucodextran_B"/>
    <property type="match status" value="1"/>
</dbReference>